<sequence>MTALRFEGSYLGDATRLPPRARMECKICWHVYDPAEGCSVWQVPAGTPFTALPPEWRCPVCDGERNQFMLLDDGEPVPEGADAQARALAPRIEETFRAIAAKDMAGVPVVNDKLGVKAVGFREWQGQALGVLVTPWFMNLVLLPLDSAAEAPVVGTKRLVEFPSGRYEFVQGFDARLGPWEGCSLFSPMFEFPSMVDAVDVAAAVMTALFDPDIREGGAPTAEIRQRREAELAAAEAPAPLAASELPVEATAGASRRALLFGGGAGEP</sequence>
<dbReference type="Gene3D" id="2.20.28.10">
    <property type="match status" value="1"/>
</dbReference>
<dbReference type="PANTHER" id="PTHR47627:SF1">
    <property type="entry name" value="RUBREDOXIN-1-RELATED"/>
    <property type="match status" value="1"/>
</dbReference>
<accession>A0A317EC13</accession>
<evidence type="ECO:0000256" key="1">
    <source>
        <dbReference type="ARBA" id="ARBA00001965"/>
    </source>
</evidence>
<reference evidence="7 8" key="1">
    <citation type="submission" date="2018-05" db="EMBL/GenBank/DDBJ databases">
        <title>Zavarzinia sp. HR-AS.</title>
        <authorList>
            <person name="Lee Y."/>
            <person name="Jeon C.O."/>
        </authorList>
    </citation>
    <scope>NUCLEOTIDE SEQUENCE [LARGE SCALE GENOMIC DNA]</scope>
    <source>
        <strain evidence="7 8">HR-AS</strain>
    </source>
</reference>
<dbReference type="Proteomes" id="UP000245461">
    <property type="component" value="Unassembled WGS sequence"/>
</dbReference>
<protein>
    <submittedName>
        <fullName evidence="7">[NiFe]-hydrogenase assembly, chaperone, HybE</fullName>
    </submittedName>
</protein>
<keyword evidence="3" id="KW-0479">Metal-binding</keyword>
<comment type="cofactor">
    <cofactor evidence="1">
        <name>Fe(3+)</name>
        <dbReference type="ChEBI" id="CHEBI:29034"/>
    </cofactor>
</comment>
<dbReference type="PANTHER" id="PTHR47627">
    <property type="entry name" value="RUBREDOXIN"/>
    <property type="match status" value="1"/>
</dbReference>
<dbReference type="EMBL" id="QGLE01000005">
    <property type="protein sequence ID" value="PWR22873.1"/>
    <property type="molecule type" value="Genomic_DNA"/>
</dbReference>
<dbReference type="Gene3D" id="3.30.1460.40">
    <property type="entry name" value="[NiFe]-hydrogenase assembly chaperone, HybE"/>
    <property type="match status" value="1"/>
</dbReference>
<dbReference type="InterPro" id="IPR023994">
    <property type="entry name" value="NiFe-hyd_HybE"/>
</dbReference>
<dbReference type="PROSITE" id="PS00202">
    <property type="entry name" value="RUBREDOXIN"/>
    <property type="match status" value="1"/>
</dbReference>
<evidence type="ECO:0000256" key="4">
    <source>
        <dbReference type="ARBA" id="ARBA00022982"/>
    </source>
</evidence>
<dbReference type="AlphaFoldDB" id="A0A317EC13"/>
<dbReference type="RefSeq" id="WP_109905524.1">
    <property type="nucleotide sequence ID" value="NZ_QGLE01000005.1"/>
</dbReference>
<dbReference type="Pfam" id="PF11939">
    <property type="entry name" value="NiFe-hyd_HybE"/>
    <property type="match status" value="1"/>
</dbReference>
<name>A0A317EC13_9PROT</name>
<dbReference type="InterPro" id="IPR018527">
    <property type="entry name" value="Rubredoxin_Fe_BS"/>
</dbReference>
<gene>
    <name evidence="7" type="ORF">DKG74_10660</name>
</gene>
<keyword evidence="4" id="KW-0249">Electron transport</keyword>
<dbReference type="InterPro" id="IPR050526">
    <property type="entry name" value="Rubredoxin_ET"/>
</dbReference>
<dbReference type="PROSITE" id="PS50903">
    <property type="entry name" value="RUBREDOXIN_LIKE"/>
    <property type="match status" value="1"/>
</dbReference>
<evidence type="ECO:0000256" key="3">
    <source>
        <dbReference type="ARBA" id="ARBA00022723"/>
    </source>
</evidence>
<evidence type="ECO:0000259" key="6">
    <source>
        <dbReference type="PROSITE" id="PS50903"/>
    </source>
</evidence>
<feature type="domain" description="Rubredoxin-like" evidence="6">
    <location>
        <begin position="20"/>
        <end position="71"/>
    </location>
</feature>
<dbReference type="InterPro" id="IPR038530">
    <property type="entry name" value="NiFe-hyd_HybE_sf"/>
</dbReference>
<keyword evidence="2" id="KW-0813">Transport</keyword>
<dbReference type="GO" id="GO:0043448">
    <property type="term" value="P:alkane catabolic process"/>
    <property type="evidence" value="ECO:0007669"/>
    <property type="project" value="TreeGrafter"/>
</dbReference>
<keyword evidence="5" id="KW-0408">Iron</keyword>
<organism evidence="7 8">
    <name type="scientific">Zavarzinia aquatilis</name>
    <dbReference type="NCBI Taxonomy" id="2211142"/>
    <lineage>
        <taxon>Bacteria</taxon>
        <taxon>Pseudomonadati</taxon>
        <taxon>Pseudomonadota</taxon>
        <taxon>Alphaproteobacteria</taxon>
        <taxon>Rhodospirillales</taxon>
        <taxon>Zavarziniaceae</taxon>
        <taxon>Zavarzinia</taxon>
    </lineage>
</organism>
<dbReference type="GO" id="GO:0005506">
    <property type="term" value="F:iron ion binding"/>
    <property type="evidence" value="ECO:0007669"/>
    <property type="project" value="InterPro"/>
</dbReference>
<dbReference type="PRINTS" id="PR00163">
    <property type="entry name" value="RUBREDOXIN"/>
</dbReference>
<dbReference type="InterPro" id="IPR024935">
    <property type="entry name" value="Rubredoxin_dom"/>
</dbReference>
<dbReference type="InterPro" id="IPR024934">
    <property type="entry name" value="Rubredoxin-like_dom"/>
</dbReference>
<keyword evidence="8" id="KW-1185">Reference proteome</keyword>
<proteinExistence type="predicted"/>
<dbReference type="GO" id="GO:0009055">
    <property type="term" value="F:electron transfer activity"/>
    <property type="evidence" value="ECO:0007669"/>
    <property type="project" value="TreeGrafter"/>
</dbReference>
<dbReference type="OrthoDB" id="9808980at2"/>
<comment type="caution">
    <text evidence="7">The sequence shown here is derived from an EMBL/GenBank/DDBJ whole genome shotgun (WGS) entry which is preliminary data.</text>
</comment>
<dbReference type="SUPFAM" id="SSF57802">
    <property type="entry name" value="Rubredoxin-like"/>
    <property type="match status" value="1"/>
</dbReference>
<evidence type="ECO:0000256" key="2">
    <source>
        <dbReference type="ARBA" id="ARBA00022448"/>
    </source>
</evidence>
<evidence type="ECO:0000313" key="7">
    <source>
        <dbReference type="EMBL" id="PWR22873.1"/>
    </source>
</evidence>
<evidence type="ECO:0000256" key="5">
    <source>
        <dbReference type="ARBA" id="ARBA00023004"/>
    </source>
</evidence>
<dbReference type="Pfam" id="PF00301">
    <property type="entry name" value="Rubredoxin"/>
    <property type="match status" value="1"/>
</dbReference>
<evidence type="ECO:0000313" key="8">
    <source>
        <dbReference type="Proteomes" id="UP000245461"/>
    </source>
</evidence>
<dbReference type="CDD" id="cd00730">
    <property type="entry name" value="rubredoxin"/>
    <property type="match status" value="1"/>
</dbReference>
<dbReference type="NCBIfam" id="TIGR03993">
    <property type="entry name" value="hydrog_HybE"/>
    <property type="match status" value="1"/>
</dbReference>